<protein>
    <submittedName>
        <fullName evidence="1">Uncharacterized protein</fullName>
    </submittedName>
</protein>
<dbReference type="Proteomes" id="UP001642360">
    <property type="component" value="Unassembled WGS sequence"/>
</dbReference>
<dbReference type="AlphaFoldDB" id="A0ABC8R921"/>
<dbReference type="EMBL" id="CAUOFW020000901">
    <property type="protein sequence ID" value="CAK9138552.1"/>
    <property type="molecule type" value="Genomic_DNA"/>
</dbReference>
<feature type="non-terminal residue" evidence="1">
    <location>
        <position position="1"/>
    </location>
</feature>
<keyword evidence="2" id="KW-1185">Reference proteome</keyword>
<accession>A0ABC8R921</accession>
<sequence>GTSEKGEERIKTLEWSVLQGASDACGAIRGGNGGGCGGGGGVAMERQIEKEWSAG</sequence>
<name>A0ABC8R921_9AQUA</name>
<evidence type="ECO:0000313" key="1">
    <source>
        <dbReference type="EMBL" id="CAK9138552.1"/>
    </source>
</evidence>
<organism evidence="1 2">
    <name type="scientific">Ilex paraguariensis</name>
    <name type="common">yerba mate</name>
    <dbReference type="NCBI Taxonomy" id="185542"/>
    <lineage>
        <taxon>Eukaryota</taxon>
        <taxon>Viridiplantae</taxon>
        <taxon>Streptophyta</taxon>
        <taxon>Embryophyta</taxon>
        <taxon>Tracheophyta</taxon>
        <taxon>Spermatophyta</taxon>
        <taxon>Magnoliopsida</taxon>
        <taxon>eudicotyledons</taxon>
        <taxon>Gunneridae</taxon>
        <taxon>Pentapetalae</taxon>
        <taxon>asterids</taxon>
        <taxon>campanulids</taxon>
        <taxon>Aquifoliales</taxon>
        <taxon>Aquifoliaceae</taxon>
        <taxon>Ilex</taxon>
    </lineage>
</organism>
<evidence type="ECO:0000313" key="2">
    <source>
        <dbReference type="Proteomes" id="UP001642360"/>
    </source>
</evidence>
<proteinExistence type="predicted"/>
<reference evidence="1 2" key="1">
    <citation type="submission" date="2024-02" db="EMBL/GenBank/DDBJ databases">
        <authorList>
            <person name="Vignale AGUSTIN F."/>
            <person name="Sosa J E."/>
            <person name="Modenutti C."/>
        </authorList>
    </citation>
    <scope>NUCLEOTIDE SEQUENCE [LARGE SCALE GENOMIC DNA]</scope>
</reference>
<feature type="non-terminal residue" evidence="1">
    <location>
        <position position="55"/>
    </location>
</feature>
<gene>
    <name evidence="1" type="ORF">ILEXP_LOCUS5899</name>
</gene>
<comment type="caution">
    <text evidence="1">The sequence shown here is derived from an EMBL/GenBank/DDBJ whole genome shotgun (WGS) entry which is preliminary data.</text>
</comment>